<dbReference type="HOGENOM" id="CLU_306470_0_0_0"/>
<dbReference type="STRING" id="204669.Acid345_3003"/>
<gene>
    <name evidence="2" type="ordered locus">Acid345_3003</name>
</gene>
<dbReference type="InterPro" id="IPR017896">
    <property type="entry name" value="4Fe4S_Fe-S-bd"/>
</dbReference>
<dbReference type="eggNOG" id="COG0243">
    <property type="taxonomic scope" value="Bacteria"/>
</dbReference>
<proteinExistence type="predicted"/>
<dbReference type="PANTHER" id="PTHR42783:SF3">
    <property type="entry name" value="GLUTAMATE SYNTHASE [NADPH] SMALL CHAIN-RELATED"/>
    <property type="match status" value="1"/>
</dbReference>
<dbReference type="InterPro" id="IPR030948">
    <property type="entry name" value="TAT_var_transloc_signal_dom"/>
</dbReference>
<dbReference type="Gene3D" id="3.40.50.740">
    <property type="match status" value="1"/>
</dbReference>
<keyword evidence="3" id="KW-1185">Reference proteome</keyword>
<dbReference type="Pfam" id="PF12838">
    <property type="entry name" value="Fer4_7"/>
    <property type="match status" value="1"/>
</dbReference>
<organism evidence="2 3">
    <name type="scientific">Koribacter versatilis (strain Ellin345)</name>
    <dbReference type="NCBI Taxonomy" id="204669"/>
    <lineage>
        <taxon>Bacteria</taxon>
        <taxon>Pseudomonadati</taxon>
        <taxon>Acidobacteriota</taxon>
        <taxon>Terriglobia</taxon>
        <taxon>Terriglobales</taxon>
        <taxon>Candidatus Korobacteraceae</taxon>
        <taxon>Candidatus Korobacter</taxon>
    </lineage>
</organism>
<dbReference type="EMBL" id="CP000360">
    <property type="protein sequence ID" value="ABF42004.1"/>
    <property type="molecule type" value="Genomic_DNA"/>
</dbReference>
<dbReference type="PROSITE" id="PS51379">
    <property type="entry name" value="4FE4S_FER_2"/>
    <property type="match status" value="1"/>
</dbReference>
<dbReference type="CDD" id="cd10551">
    <property type="entry name" value="PsrB"/>
    <property type="match status" value="1"/>
</dbReference>
<evidence type="ECO:0000259" key="1">
    <source>
        <dbReference type="PROSITE" id="PS51379"/>
    </source>
</evidence>
<dbReference type="SUPFAM" id="SSF53706">
    <property type="entry name" value="Formate dehydrogenase/DMSO reductase, domains 1-3"/>
    <property type="match status" value="1"/>
</dbReference>
<dbReference type="EnsemblBacteria" id="ABF42004">
    <property type="protein sequence ID" value="ABF42004"/>
    <property type="gene ID" value="Acid345_3003"/>
</dbReference>
<dbReference type="Gene3D" id="2.40.40.20">
    <property type="match status" value="1"/>
</dbReference>
<dbReference type="OrthoDB" id="9779457at2"/>
<dbReference type="Proteomes" id="UP000002432">
    <property type="component" value="Chromosome"/>
</dbReference>
<accession>Q1IM96</accession>
<name>Q1IM96_KORVE</name>
<dbReference type="InterPro" id="IPR009010">
    <property type="entry name" value="Asp_de-COase-like_dom_sf"/>
</dbReference>
<dbReference type="PANTHER" id="PTHR42783">
    <property type="entry name" value="GLUTAMATE SYNTHASE [NADPH] SMALL CHAIN"/>
    <property type="match status" value="1"/>
</dbReference>
<dbReference type="eggNOG" id="COG0437">
    <property type="taxonomic scope" value="Bacteria"/>
</dbReference>
<dbReference type="AlphaFoldDB" id="Q1IM96"/>
<dbReference type="NCBIfam" id="TIGR04519">
    <property type="entry name" value="MoCo_extend_TAT"/>
    <property type="match status" value="1"/>
</dbReference>
<dbReference type="Gene3D" id="3.30.70.20">
    <property type="match status" value="2"/>
</dbReference>
<dbReference type="KEGG" id="aba:Acid345_3003"/>
<feature type="domain" description="4Fe-4S ferredoxin-type" evidence="1">
    <location>
        <begin position="776"/>
        <end position="806"/>
    </location>
</feature>
<protein>
    <submittedName>
        <fullName evidence="2">Quinol:cytochrome c oxidoreductase iron-sulfur protein</fullName>
    </submittedName>
</protein>
<evidence type="ECO:0000313" key="3">
    <source>
        <dbReference type="Proteomes" id="UP000002432"/>
    </source>
</evidence>
<dbReference type="SUPFAM" id="SSF50692">
    <property type="entry name" value="ADC-like"/>
    <property type="match status" value="1"/>
</dbReference>
<dbReference type="CDD" id="cd02784">
    <property type="entry name" value="MopB_CT_PHLH"/>
    <property type="match status" value="1"/>
</dbReference>
<sequence>MDNGSKKNGADVCPSKKGKLELADVKQQLAAAKDGPQYWRSLDELSNTDEFQEMLHREFPRQASEWVDDGGSSRRDFLKLMSASLALAGLTACTKQPIEPIVPYVRQPEELTLGKPLFFATANTVGGYAVPVLAESHEGRPTKLEGNPQHPATLGGTDVFTQASVLTMYDPDRSQVVMLDNEIRTWGSFVGAVANPLAAQKAVQGAGLRLLTRSTTSPTLGAQIKQLLQTYPQAKLVQYDPAGRDNARAGSQLAFGQYVETQYNLDKADIILSLDGDFLSSGFPGFHKYARNFSQRRQPDLKEKMVRFYMAESTPTNTGGKADHRIPMRASDVEQFGRAIAAGIGVAGAGGSAKQEWQNQVAAIVSDLNKHKGAAVVVVGEHQPPAVHALAHSMNAALGAVGTTVTYTEPIEQIPADQTAGLKELVADMNSGKVDLLVVMGANPVYEAPADLAFLDAFKKVAVRIHHGLYVDETAVLSHWHINGTHFLEQWGDVRAFDGTVTIQQPLIAPLYNGKSQYEFVAALNGQGSTSGYELVKGTWQKQHTGADFEAWWRKAVHDGLIAGTAAPAKTVSAKGAPAATNAASDSAMELIFRRDPMIYDGEYSNNGWLQEAPKPITQLTWDNPIEMNVTQAEQMGIKTEDELEITVDGRKIVGGAWLTPGHPKNSVTVFLGYGRTRAGRVGTGTGYNAYQARTSDKQWIVNGVQIAKTGKKFLFATTQGWQNMDGRDLVRVATLEDFIANPEFAHEKTEAPVEGLTIFQPYDYSEKPGETRYKWGMAIDLNSCIGCKSCVVACVSENNIPVVGKELVKRGRHMHWLRVDNYHEGSPDDPKTYYQPVPCQQCENAPCELVCPVGATVHSSEGLNDMVYNRCVGTRYCSNNCPYKVRRFNFLLYQDWETPQYKMMRNPDVSVRSRGVMEKCNYCVQRITHARINSERDGRRIADGEFTTACAQACPASAITFGDLNDPNSQVAKLRAQQRNYGLLEDLNNRPRTTYMAVVRNPNPELEHAMERK</sequence>
<dbReference type="SUPFAM" id="SSF54862">
    <property type="entry name" value="4Fe-4S ferredoxins"/>
    <property type="match status" value="1"/>
</dbReference>
<evidence type="ECO:0000313" key="2">
    <source>
        <dbReference type="EMBL" id="ABF42004.1"/>
    </source>
</evidence>
<reference evidence="2 3" key="1">
    <citation type="journal article" date="2009" name="Appl. Environ. Microbiol.">
        <title>Three genomes from the phylum Acidobacteria provide insight into the lifestyles of these microorganisms in soils.</title>
        <authorList>
            <person name="Ward N.L."/>
            <person name="Challacombe J.F."/>
            <person name="Janssen P.H."/>
            <person name="Henrissat B."/>
            <person name="Coutinho P.M."/>
            <person name="Wu M."/>
            <person name="Xie G."/>
            <person name="Haft D.H."/>
            <person name="Sait M."/>
            <person name="Badger J."/>
            <person name="Barabote R.D."/>
            <person name="Bradley B."/>
            <person name="Brettin T.S."/>
            <person name="Brinkac L.M."/>
            <person name="Bruce D."/>
            <person name="Creasy T."/>
            <person name="Daugherty S.C."/>
            <person name="Davidsen T.M."/>
            <person name="DeBoy R.T."/>
            <person name="Detter J.C."/>
            <person name="Dodson R.J."/>
            <person name="Durkin A.S."/>
            <person name="Ganapathy A."/>
            <person name="Gwinn-Giglio M."/>
            <person name="Han C.S."/>
            <person name="Khouri H."/>
            <person name="Kiss H."/>
            <person name="Kothari S.P."/>
            <person name="Madupu R."/>
            <person name="Nelson K.E."/>
            <person name="Nelson W.C."/>
            <person name="Paulsen I."/>
            <person name="Penn K."/>
            <person name="Ren Q."/>
            <person name="Rosovitz M.J."/>
            <person name="Selengut J.D."/>
            <person name="Shrivastava S."/>
            <person name="Sullivan S.A."/>
            <person name="Tapia R."/>
            <person name="Thompson L.S."/>
            <person name="Watkins K.L."/>
            <person name="Yang Q."/>
            <person name="Yu C."/>
            <person name="Zafar N."/>
            <person name="Zhou L."/>
            <person name="Kuske C.R."/>
        </authorList>
    </citation>
    <scope>NUCLEOTIDE SEQUENCE [LARGE SCALE GENOMIC DNA]</scope>
    <source>
        <strain evidence="2 3">Ellin345</strain>
    </source>
</reference>